<evidence type="ECO:0000313" key="2">
    <source>
        <dbReference type="EMBL" id="KZV83187.1"/>
    </source>
</evidence>
<dbReference type="Proteomes" id="UP000077266">
    <property type="component" value="Unassembled WGS sequence"/>
</dbReference>
<dbReference type="AlphaFoldDB" id="A0A165CV61"/>
<sequence length="227" mass="24467">MSKTPKPVHAAKPAAHPKPPASHPKLVTKKPSKGHVVHGSTSTTPKTKRPASPKPANPAPSRPLDISIVMEKYFGAGLQKARKLAGDPQKERNLYKYFTHQEVEMATGWYQTTAAKQSKSSAKSPHARDFSQQSIWNPLTSGSVHGLVDQGARGEDRRRTSGENCHQGPNMEVKATPDEAHSGEAAISSVKRVLSPRYSLSVTSRVSEADDLGPGGNSGKPMRQVLQ</sequence>
<accession>A0A165CV61</accession>
<proteinExistence type="predicted"/>
<evidence type="ECO:0000256" key="1">
    <source>
        <dbReference type="SAM" id="MobiDB-lite"/>
    </source>
</evidence>
<reference evidence="2 3" key="1">
    <citation type="journal article" date="2016" name="Mol. Biol. Evol.">
        <title>Comparative Genomics of Early-Diverging Mushroom-Forming Fungi Provides Insights into the Origins of Lignocellulose Decay Capabilities.</title>
        <authorList>
            <person name="Nagy L.G."/>
            <person name="Riley R."/>
            <person name="Tritt A."/>
            <person name="Adam C."/>
            <person name="Daum C."/>
            <person name="Floudas D."/>
            <person name="Sun H."/>
            <person name="Yadav J.S."/>
            <person name="Pangilinan J."/>
            <person name="Larsson K.H."/>
            <person name="Matsuura K."/>
            <person name="Barry K."/>
            <person name="Labutti K."/>
            <person name="Kuo R."/>
            <person name="Ohm R.A."/>
            <person name="Bhattacharya S.S."/>
            <person name="Shirouzu T."/>
            <person name="Yoshinaga Y."/>
            <person name="Martin F.M."/>
            <person name="Grigoriev I.V."/>
            <person name="Hibbett D.S."/>
        </authorList>
    </citation>
    <scope>NUCLEOTIDE SEQUENCE [LARGE SCALE GENOMIC DNA]</scope>
    <source>
        <strain evidence="2 3">HHB12029</strain>
    </source>
</reference>
<name>A0A165CV61_EXIGL</name>
<feature type="compositionally biased region" description="Polar residues" evidence="1">
    <location>
        <begin position="130"/>
        <end position="143"/>
    </location>
</feature>
<feature type="region of interest" description="Disordered" evidence="1">
    <location>
        <begin position="117"/>
        <end position="227"/>
    </location>
</feature>
<feature type="region of interest" description="Disordered" evidence="1">
    <location>
        <begin position="1"/>
        <end position="65"/>
    </location>
</feature>
<dbReference type="EMBL" id="KV426284">
    <property type="protein sequence ID" value="KZV83187.1"/>
    <property type="molecule type" value="Genomic_DNA"/>
</dbReference>
<dbReference type="InParanoid" id="A0A165CV61"/>
<organism evidence="2 3">
    <name type="scientific">Exidia glandulosa HHB12029</name>
    <dbReference type="NCBI Taxonomy" id="1314781"/>
    <lineage>
        <taxon>Eukaryota</taxon>
        <taxon>Fungi</taxon>
        <taxon>Dikarya</taxon>
        <taxon>Basidiomycota</taxon>
        <taxon>Agaricomycotina</taxon>
        <taxon>Agaricomycetes</taxon>
        <taxon>Auriculariales</taxon>
        <taxon>Exidiaceae</taxon>
        <taxon>Exidia</taxon>
    </lineage>
</organism>
<feature type="compositionally biased region" description="Low complexity" evidence="1">
    <location>
        <begin position="1"/>
        <end position="14"/>
    </location>
</feature>
<keyword evidence="3" id="KW-1185">Reference proteome</keyword>
<feature type="compositionally biased region" description="Basic and acidic residues" evidence="1">
    <location>
        <begin position="152"/>
        <end position="161"/>
    </location>
</feature>
<evidence type="ECO:0000313" key="3">
    <source>
        <dbReference type="Proteomes" id="UP000077266"/>
    </source>
</evidence>
<gene>
    <name evidence="2" type="ORF">EXIGLDRAFT_701810</name>
</gene>
<protein>
    <submittedName>
        <fullName evidence="2">Uncharacterized protein</fullName>
    </submittedName>
</protein>
<feature type="compositionally biased region" description="Pro residues" evidence="1">
    <location>
        <begin position="52"/>
        <end position="61"/>
    </location>
</feature>
<feature type="compositionally biased region" description="Basic residues" evidence="1">
    <location>
        <begin position="26"/>
        <end position="36"/>
    </location>
</feature>